<gene>
    <name evidence="1" type="ORF">RUMLAC_01126</name>
</gene>
<accession>B5CNT6</accession>
<proteinExistence type="predicted"/>
<reference evidence="1 2" key="2">
    <citation type="submission" date="2008-08" db="EMBL/GenBank/DDBJ databases">
        <authorList>
            <person name="Fulton L."/>
            <person name="Clifton S."/>
            <person name="Fulton B."/>
            <person name="Xu J."/>
            <person name="Minx P."/>
            <person name="Pepin K.H."/>
            <person name="Johnson M."/>
            <person name="Bhonagiri V."/>
            <person name="Nash W.E."/>
            <person name="Mardis E.R."/>
            <person name="Wilson R.K."/>
        </authorList>
    </citation>
    <scope>NUCLEOTIDE SEQUENCE [LARGE SCALE GENOMIC DNA]</scope>
    <source>
        <strain evidence="1 2">ATCC 29176</strain>
    </source>
</reference>
<sequence length="87" mass="10194">MAIPLAKKNFYFGFRIIDGHSVKNGSFLKLLKALSEIFSMTAKNIVLIVLRMKNFLILRIAYKWNVQRVMGRNILLQEMCRIILHQI</sequence>
<dbReference type="AlphaFoldDB" id="B5CNT6"/>
<dbReference type="EMBL" id="ABOU02000031">
    <property type="protein sequence ID" value="EDY33063.1"/>
    <property type="molecule type" value="Genomic_DNA"/>
</dbReference>
<protein>
    <submittedName>
        <fullName evidence="1">Uncharacterized protein</fullName>
    </submittedName>
</protein>
<evidence type="ECO:0000313" key="1">
    <source>
        <dbReference type="EMBL" id="EDY33063.1"/>
    </source>
</evidence>
<keyword evidence="2" id="KW-1185">Reference proteome</keyword>
<dbReference type="HOGENOM" id="CLU_2481422_0_0_9"/>
<reference evidence="1 2" key="1">
    <citation type="submission" date="2008-08" db="EMBL/GenBank/DDBJ databases">
        <title>Draft genome sequence of Ruminococcus lactaris ATCC 29176.</title>
        <authorList>
            <person name="Sudarsanam P."/>
            <person name="Ley R."/>
            <person name="Guruge J."/>
            <person name="Turnbaugh P.J."/>
            <person name="Mahowald M."/>
            <person name="Liep D."/>
            <person name="Gordon J."/>
        </authorList>
    </citation>
    <scope>NUCLEOTIDE SEQUENCE [LARGE SCALE GENOMIC DNA]</scope>
    <source>
        <strain evidence="1 2">ATCC 29176</strain>
    </source>
</reference>
<comment type="caution">
    <text evidence="1">The sequence shown here is derived from an EMBL/GenBank/DDBJ whole genome shotgun (WGS) entry which is preliminary data.</text>
</comment>
<evidence type="ECO:0000313" key="2">
    <source>
        <dbReference type="Proteomes" id="UP000003254"/>
    </source>
</evidence>
<dbReference type="Proteomes" id="UP000003254">
    <property type="component" value="Unassembled WGS sequence"/>
</dbReference>
<name>B5CNT6_9FIRM</name>
<organism evidence="1 2">
    <name type="scientific">[Ruminococcus] lactaris ATCC 29176</name>
    <dbReference type="NCBI Taxonomy" id="471875"/>
    <lineage>
        <taxon>Bacteria</taxon>
        <taxon>Bacillati</taxon>
        <taxon>Bacillota</taxon>
        <taxon>Clostridia</taxon>
        <taxon>Lachnospirales</taxon>
        <taxon>Lachnospiraceae</taxon>
        <taxon>Mediterraneibacter</taxon>
    </lineage>
</organism>